<organism evidence="2 3">
    <name type="scientific">Marinobacter salinus</name>
    <dbReference type="NCBI Taxonomy" id="1874317"/>
    <lineage>
        <taxon>Bacteria</taxon>
        <taxon>Pseudomonadati</taxon>
        <taxon>Pseudomonadota</taxon>
        <taxon>Gammaproteobacteria</taxon>
        <taxon>Pseudomonadales</taxon>
        <taxon>Marinobacteraceae</taxon>
        <taxon>Marinobacter</taxon>
    </lineage>
</organism>
<dbReference type="InterPro" id="IPR029058">
    <property type="entry name" value="AB_hydrolase_fold"/>
</dbReference>
<dbReference type="EMBL" id="CP017715">
    <property type="protein sequence ID" value="AOY87449.1"/>
    <property type="molecule type" value="Genomic_DNA"/>
</dbReference>
<sequence>MSGSDRNSAEFNVQVSAGDAELEGDLVIPEGARGIVVFAHGSGSSRFSPRNQLVASFLNEGGLATLLFDLLTPKEHEIDIRTREFRFDIDLLSRRLVSTVDWLGEQPNTEAMSIGLFGASTGAAAALIAAAERPGSVAAVVSRGGRPDLAAKALPSVKAPTLLIVGGLDQVVIQMNRDASRQMQTEPSLEIVPGATHLFEEPGKLEEVCALTRDWFLKFLT</sequence>
<dbReference type="STRING" id="1874317.BKP64_04225"/>
<dbReference type="RefSeq" id="WP_070966436.1">
    <property type="nucleotide sequence ID" value="NZ_CP017715.1"/>
</dbReference>
<keyword evidence="3" id="KW-1185">Reference proteome</keyword>
<dbReference type="InterPro" id="IPR002925">
    <property type="entry name" value="Dienelactn_hydro"/>
</dbReference>
<dbReference type="Proteomes" id="UP000177445">
    <property type="component" value="Chromosome"/>
</dbReference>
<proteinExistence type="predicted"/>
<feature type="domain" description="Dienelactone hydrolase" evidence="1">
    <location>
        <begin position="25"/>
        <end position="204"/>
    </location>
</feature>
<dbReference type="OrthoDB" id="9810066at2"/>
<dbReference type="Gene3D" id="3.40.50.1820">
    <property type="entry name" value="alpha/beta hydrolase"/>
    <property type="match status" value="1"/>
</dbReference>
<dbReference type="Pfam" id="PF01738">
    <property type="entry name" value="DLH"/>
    <property type="match status" value="1"/>
</dbReference>
<name>A0A1D9GIL7_9GAMM</name>
<keyword evidence="2" id="KW-0378">Hydrolase</keyword>
<protein>
    <submittedName>
        <fullName evidence="2">Hydrolase</fullName>
    </submittedName>
</protein>
<evidence type="ECO:0000313" key="2">
    <source>
        <dbReference type="EMBL" id="AOY87449.1"/>
    </source>
</evidence>
<evidence type="ECO:0000313" key="3">
    <source>
        <dbReference type="Proteomes" id="UP000177445"/>
    </source>
</evidence>
<evidence type="ECO:0000259" key="1">
    <source>
        <dbReference type="Pfam" id="PF01738"/>
    </source>
</evidence>
<reference evidence="2 3" key="1">
    <citation type="submission" date="2016-10" db="EMBL/GenBank/DDBJ databases">
        <title>Marinobacter salinus sp. nov., a moderately halophilic bacterium isolated from a tidal flat environment.</title>
        <authorList>
            <person name="Park S.-J."/>
        </authorList>
    </citation>
    <scope>NUCLEOTIDE SEQUENCE [LARGE SCALE GENOMIC DNA]</scope>
    <source>
        <strain evidence="2 3">Hb8</strain>
    </source>
</reference>
<dbReference type="AlphaFoldDB" id="A0A1D9GIL7"/>
<accession>A0A1D9GIL7</accession>
<dbReference type="InterPro" id="IPR050261">
    <property type="entry name" value="FrsA_esterase"/>
</dbReference>
<dbReference type="SUPFAM" id="SSF53474">
    <property type="entry name" value="alpha/beta-Hydrolases"/>
    <property type="match status" value="1"/>
</dbReference>
<dbReference type="KEGG" id="msq:BKP64_04225"/>
<dbReference type="GO" id="GO:0016787">
    <property type="term" value="F:hydrolase activity"/>
    <property type="evidence" value="ECO:0007669"/>
    <property type="project" value="UniProtKB-KW"/>
</dbReference>
<gene>
    <name evidence="2" type="ORF">BKP64_04225</name>
</gene>
<dbReference type="PANTHER" id="PTHR22946">
    <property type="entry name" value="DIENELACTONE HYDROLASE DOMAIN-CONTAINING PROTEIN-RELATED"/>
    <property type="match status" value="1"/>
</dbReference>